<keyword evidence="4" id="KW-1185">Reference proteome</keyword>
<feature type="binding site" evidence="2">
    <location>
        <position position="112"/>
    </location>
    <ligand>
        <name>Fe cation</name>
        <dbReference type="ChEBI" id="CHEBI:24875"/>
    </ligand>
</feature>
<dbReference type="Proteomes" id="UP000054729">
    <property type="component" value="Unassembled WGS sequence"/>
</dbReference>
<dbReference type="GO" id="GO:0046872">
    <property type="term" value="F:metal ion binding"/>
    <property type="evidence" value="ECO:0007669"/>
    <property type="project" value="UniProtKB-KW"/>
</dbReference>
<feature type="binding site" evidence="2">
    <location>
        <position position="154"/>
    </location>
    <ligand>
        <name>Fe cation</name>
        <dbReference type="ChEBI" id="CHEBI:24875"/>
    </ligand>
</feature>
<dbReference type="InterPro" id="IPR036821">
    <property type="entry name" value="Peptide_deformylase_sf"/>
</dbReference>
<evidence type="ECO:0000313" key="3">
    <source>
        <dbReference type="EMBL" id="KTD77173.1"/>
    </source>
</evidence>
<comment type="cofactor">
    <cofactor evidence="2">
        <name>Fe(2+)</name>
        <dbReference type="ChEBI" id="CHEBI:29033"/>
    </cofactor>
    <text evidence="2">Binds 1 Fe(2+) ion.</text>
</comment>
<comment type="caution">
    <text evidence="3">The sequence shown here is derived from an EMBL/GenBank/DDBJ whole genome shotgun (WGS) entry which is preliminary data.</text>
</comment>
<name>A0A0W1A736_9GAMM</name>
<evidence type="ECO:0000256" key="1">
    <source>
        <dbReference type="ARBA" id="ARBA00010759"/>
    </source>
</evidence>
<keyword evidence="2" id="KW-0648">Protein biosynthesis</keyword>
<dbReference type="GO" id="GO:0006412">
    <property type="term" value="P:translation"/>
    <property type="evidence" value="ECO:0007669"/>
    <property type="project" value="UniProtKB-UniRule"/>
</dbReference>
<sequence length="206" mass="23218">MNSADANTLQIVAIEQTDYQSVLKNKARPVSFPLSVEDKALIQSMETKLQHLGGVGLAAPQINVAKQIIAIYIPEEAGLLRDNVTSYPMHVLINPSYTPKANAKTVYDFESCYSVNSKSGKVPRYNEIDYHYYDVEGVYHSSSADGFYARVLQHEIDHINGILIIDRLTPDCIQGTPQEMMVLRRAELPDEKKVLFDQVMEKKLKK</sequence>
<dbReference type="SUPFAM" id="SSF56420">
    <property type="entry name" value="Peptide deformylase"/>
    <property type="match status" value="1"/>
</dbReference>
<dbReference type="Pfam" id="PF01327">
    <property type="entry name" value="Pep_deformylase"/>
    <property type="match status" value="1"/>
</dbReference>
<keyword evidence="2" id="KW-0479">Metal-binding</keyword>
<dbReference type="PANTHER" id="PTHR10458">
    <property type="entry name" value="PEPTIDE DEFORMYLASE"/>
    <property type="match status" value="1"/>
</dbReference>
<organism evidence="3 4">
    <name type="scientific">Legionella waltersii</name>
    <dbReference type="NCBI Taxonomy" id="66969"/>
    <lineage>
        <taxon>Bacteria</taxon>
        <taxon>Pseudomonadati</taxon>
        <taxon>Pseudomonadota</taxon>
        <taxon>Gammaproteobacteria</taxon>
        <taxon>Legionellales</taxon>
        <taxon>Legionellaceae</taxon>
        <taxon>Legionella</taxon>
    </lineage>
</organism>
<dbReference type="EC" id="3.5.1.88" evidence="2"/>
<dbReference type="EMBL" id="LNZB01000048">
    <property type="protein sequence ID" value="KTD77173.1"/>
    <property type="molecule type" value="Genomic_DNA"/>
</dbReference>
<comment type="similarity">
    <text evidence="1 2">Belongs to the polypeptide deformylase family.</text>
</comment>
<dbReference type="GO" id="GO:0042586">
    <property type="term" value="F:peptide deformylase activity"/>
    <property type="evidence" value="ECO:0007669"/>
    <property type="project" value="UniProtKB-UniRule"/>
</dbReference>
<dbReference type="OrthoDB" id="9804313at2"/>
<gene>
    <name evidence="2" type="primary">def</name>
    <name evidence="3" type="ORF">Lwal_1950</name>
</gene>
<feature type="active site" evidence="2">
    <location>
        <position position="155"/>
    </location>
</feature>
<dbReference type="STRING" id="66969.Lwal_1950"/>
<feature type="binding site" evidence="2">
    <location>
        <position position="158"/>
    </location>
    <ligand>
        <name>Fe cation</name>
        <dbReference type="ChEBI" id="CHEBI:24875"/>
    </ligand>
</feature>
<evidence type="ECO:0000256" key="2">
    <source>
        <dbReference type="HAMAP-Rule" id="MF_00163"/>
    </source>
</evidence>
<comment type="function">
    <text evidence="2">Removes the formyl group from the N-terminal Met of newly synthesized proteins. Requires at least a dipeptide for an efficient rate of reaction. N-terminal L-methionine is a prerequisite for activity but the enzyme has broad specificity at other positions.</text>
</comment>
<protein>
    <recommendedName>
        <fullName evidence="2">Peptide deformylase</fullName>
        <shortName evidence="2">PDF</shortName>
        <ecNumber evidence="2">3.5.1.88</ecNumber>
    </recommendedName>
    <alternativeName>
        <fullName evidence="2">Polypeptide deformylase</fullName>
    </alternativeName>
</protein>
<accession>A0A0W1A736</accession>
<dbReference type="Gene3D" id="3.90.45.10">
    <property type="entry name" value="Peptide deformylase"/>
    <property type="match status" value="1"/>
</dbReference>
<dbReference type="PATRIC" id="fig|66969.6.peg.2130"/>
<dbReference type="AlphaFoldDB" id="A0A0W1A736"/>
<evidence type="ECO:0000313" key="4">
    <source>
        <dbReference type="Proteomes" id="UP000054729"/>
    </source>
</evidence>
<dbReference type="RefSeq" id="WP_058480619.1">
    <property type="nucleotide sequence ID" value="NZ_CAAAIQ010000011.1"/>
</dbReference>
<comment type="catalytic activity">
    <reaction evidence="2">
        <text>N-terminal N-formyl-L-methionyl-[peptide] + H2O = N-terminal L-methionyl-[peptide] + formate</text>
        <dbReference type="Rhea" id="RHEA:24420"/>
        <dbReference type="Rhea" id="RHEA-COMP:10639"/>
        <dbReference type="Rhea" id="RHEA-COMP:10640"/>
        <dbReference type="ChEBI" id="CHEBI:15377"/>
        <dbReference type="ChEBI" id="CHEBI:15740"/>
        <dbReference type="ChEBI" id="CHEBI:49298"/>
        <dbReference type="ChEBI" id="CHEBI:64731"/>
        <dbReference type="EC" id="3.5.1.88"/>
    </reaction>
</comment>
<reference evidence="3 4" key="1">
    <citation type="submission" date="2015-11" db="EMBL/GenBank/DDBJ databases">
        <title>Genomic analysis of 38 Legionella species identifies large and diverse effector repertoires.</title>
        <authorList>
            <person name="Burstein D."/>
            <person name="Amaro F."/>
            <person name="Zusman T."/>
            <person name="Lifshitz Z."/>
            <person name="Cohen O."/>
            <person name="Gilbert J.A."/>
            <person name="Pupko T."/>
            <person name="Shuman H.A."/>
            <person name="Segal G."/>
        </authorList>
    </citation>
    <scope>NUCLEOTIDE SEQUENCE [LARGE SCALE GENOMIC DNA]</scope>
    <source>
        <strain evidence="3 4">ATCC 51914</strain>
    </source>
</reference>
<proteinExistence type="inferred from homology"/>
<keyword evidence="2" id="KW-0378">Hydrolase</keyword>
<dbReference type="InterPro" id="IPR023635">
    <property type="entry name" value="Peptide_deformylase"/>
</dbReference>
<dbReference type="PRINTS" id="PR01576">
    <property type="entry name" value="PDEFORMYLASE"/>
</dbReference>
<dbReference type="PIRSF" id="PIRSF004749">
    <property type="entry name" value="Pep_def"/>
    <property type="match status" value="1"/>
</dbReference>
<keyword evidence="2" id="KW-0408">Iron</keyword>
<dbReference type="PANTHER" id="PTHR10458:SF22">
    <property type="entry name" value="PEPTIDE DEFORMYLASE"/>
    <property type="match status" value="1"/>
</dbReference>
<dbReference type="HAMAP" id="MF_00163">
    <property type="entry name" value="Pep_deformylase"/>
    <property type="match status" value="1"/>
</dbReference>
<dbReference type="CDD" id="cd00487">
    <property type="entry name" value="Pep_deformylase"/>
    <property type="match status" value="1"/>
</dbReference>